<evidence type="ECO:0000256" key="1">
    <source>
        <dbReference type="SAM" id="Phobius"/>
    </source>
</evidence>
<evidence type="ECO:0000313" key="2">
    <source>
        <dbReference type="EMBL" id="UWM55636.1"/>
    </source>
</evidence>
<protein>
    <submittedName>
        <fullName evidence="2">Uncharacterized protein</fullName>
    </submittedName>
</protein>
<evidence type="ECO:0000313" key="3">
    <source>
        <dbReference type="Proteomes" id="UP001057580"/>
    </source>
</evidence>
<dbReference type="Proteomes" id="UP001057580">
    <property type="component" value="Chromosome"/>
</dbReference>
<sequence length="152" mass="16224">MATRDSLADRVFPVFDHTHDALTTGLVVGFAALLGLYTSWMVADFGGRFLGFAVAALASGYALYDQPDRRTVVAGGLYALAVLLAFTPFLYELAFLVESGRAGVGSLWPHVLSVADLVLFVVFFALAAVPALVAYRLGTGPFLPRIRARLGV</sequence>
<keyword evidence="3" id="KW-1185">Reference proteome</keyword>
<feature type="transmembrane region" description="Helical" evidence="1">
    <location>
        <begin position="46"/>
        <end position="64"/>
    </location>
</feature>
<dbReference type="GeneID" id="74941749"/>
<organism evidence="2 3">
    <name type="scientific">Salinirubellus salinus</name>
    <dbReference type="NCBI Taxonomy" id="1364945"/>
    <lineage>
        <taxon>Archaea</taxon>
        <taxon>Methanobacteriati</taxon>
        <taxon>Methanobacteriota</taxon>
        <taxon>Stenosarchaea group</taxon>
        <taxon>Halobacteria</taxon>
        <taxon>Halobacteriales</taxon>
        <taxon>Natronomonadaceae</taxon>
        <taxon>Salinirubellus</taxon>
    </lineage>
</organism>
<dbReference type="AlphaFoldDB" id="A0A9E7U969"/>
<accession>A0A9E7U969</accession>
<feature type="transmembrane region" description="Helical" evidence="1">
    <location>
        <begin position="76"/>
        <end position="97"/>
    </location>
</feature>
<dbReference type="RefSeq" id="WP_260594736.1">
    <property type="nucleotide sequence ID" value="NZ_CP104003.1"/>
</dbReference>
<keyword evidence="1" id="KW-1133">Transmembrane helix</keyword>
<name>A0A9E7U969_9EURY</name>
<feature type="transmembrane region" description="Helical" evidence="1">
    <location>
        <begin position="117"/>
        <end position="137"/>
    </location>
</feature>
<reference evidence="2" key="1">
    <citation type="submission" date="2022-09" db="EMBL/GenBank/DDBJ databases">
        <title>Diverse halophilic archaea isolated from saline environments.</title>
        <authorList>
            <person name="Cui H.-L."/>
        </authorList>
    </citation>
    <scope>NUCLEOTIDE SEQUENCE</scope>
    <source>
        <strain evidence="2">ZS-35-S2</strain>
    </source>
</reference>
<keyword evidence="1" id="KW-0812">Transmembrane</keyword>
<dbReference type="KEGG" id="ssai:N0B31_04965"/>
<gene>
    <name evidence="2" type="ORF">N0B31_04965</name>
</gene>
<keyword evidence="1" id="KW-0472">Membrane</keyword>
<dbReference type="EMBL" id="CP104003">
    <property type="protein sequence ID" value="UWM55636.1"/>
    <property type="molecule type" value="Genomic_DNA"/>
</dbReference>
<proteinExistence type="predicted"/>
<feature type="transmembrane region" description="Helical" evidence="1">
    <location>
        <begin position="21"/>
        <end position="40"/>
    </location>
</feature>